<gene>
    <name evidence="1" type="ORF">TSUD_221040</name>
</gene>
<organism evidence="1 2">
    <name type="scientific">Trifolium subterraneum</name>
    <name type="common">Subterranean clover</name>
    <dbReference type="NCBI Taxonomy" id="3900"/>
    <lineage>
        <taxon>Eukaryota</taxon>
        <taxon>Viridiplantae</taxon>
        <taxon>Streptophyta</taxon>
        <taxon>Embryophyta</taxon>
        <taxon>Tracheophyta</taxon>
        <taxon>Spermatophyta</taxon>
        <taxon>Magnoliopsida</taxon>
        <taxon>eudicotyledons</taxon>
        <taxon>Gunneridae</taxon>
        <taxon>Pentapetalae</taxon>
        <taxon>rosids</taxon>
        <taxon>fabids</taxon>
        <taxon>Fabales</taxon>
        <taxon>Fabaceae</taxon>
        <taxon>Papilionoideae</taxon>
        <taxon>50 kb inversion clade</taxon>
        <taxon>NPAAA clade</taxon>
        <taxon>Hologalegina</taxon>
        <taxon>IRL clade</taxon>
        <taxon>Trifolieae</taxon>
        <taxon>Trifolium</taxon>
    </lineage>
</organism>
<reference evidence="2" key="1">
    <citation type="journal article" date="2017" name="Front. Plant Sci.">
        <title>Climate Clever Clovers: New Paradigm to Reduce the Environmental Footprint of Ruminants by Breeding Low Methanogenic Forages Utilizing Haplotype Variation.</title>
        <authorList>
            <person name="Kaur P."/>
            <person name="Appels R."/>
            <person name="Bayer P.E."/>
            <person name="Keeble-Gagnere G."/>
            <person name="Wang J."/>
            <person name="Hirakawa H."/>
            <person name="Shirasawa K."/>
            <person name="Vercoe P."/>
            <person name="Stefanova K."/>
            <person name="Durmic Z."/>
            <person name="Nichols P."/>
            <person name="Revell C."/>
            <person name="Isobe S.N."/>
            <person name="Edwards D."/>
            <person name="Erskine W."/>
        </authorList>
    </citation>
    <scope>NUCLEOTIDE SEQUENCE [LARGE SCALE GENOMIC DNA]</scope>
    <source>
        <strain evidence="2">cv. Daliak</strain>
    </source>
</reference>
<accession>A0A2Z6N903</accession>
<dbReference type="AlphaFoldDB" id="A0A2Z6N903"/>
<feature type="non-terminal residue" evidence="1">
    <location>
        <position position="87"/>
    </location>
</feature>
<sequence>MMELSFLRTYLNLPSEIVPTTLRNRLSQLEGHSVVHLVIALGAHLDLKMKEDSVVIVMDTVEVQENLVVNLEERKGGALADYRPSFG</sequence>
<dbReference type="Proteomes" id="UP000242715">
    <property type="component" value="Unassembled WGS sequence"/>
</dbReference>
<evidence type="ECO:0000313" key="2">
    <source>
        <dbReference type="Proteomes" id="UP000242715"/>
    </source>
</evidence>
<dbReference type="EMBL" id="DF973490">
    <property type="protein sequence ID" value="GAU32415.1"/>
    <property type="molecule type" value="Genomic_DNA"/>
</dbReference>
<keyword evidence="2" id="KW-1185">Reference proteome</keyword>
<proteinExistence type="predicted"/>
<protein>
    <submittedName>
        <fullName evidence="1">Uncharacterized protein</fullName>
    </submittedName>
</protein>
<name>A0A2Z6N903_TRISU</name>
<evidence type="ECO:0000313" key="1">
    <source>
        <dbReference type="EMBL" id="GAU32415.1"/>
    </source>
</evidence>